<evidence type="ECO:0000313" key="2">
    <source>
        <dbReference type="Proteomes" id="UP000594014"/>
    </source>
</evidence>
<protein>
    <submittedName>
        <fullName evidence="1">ABC transporter ATP-binding protein</fullName>
    </submittedName>
</protein>
<name>A0ACD1AFH5_9FIRM</name>
<sequence length="554" mass="63232">MKLRGSGTFIQALKRTHQIAKEYDETMWGYLFLLIIYAGVTLLLPLITVQVINALVDADNLRRFLMLALLFFVINMSKATLRTIINIYTEKREFQYGKKLERISMDRFFDKKGEFYIKNKTGDMMEVIMDDNMQVASFTYQVYRTVADVVNSLAILSILAYLQWDLALILLAILPFILIVQNNLEWKLDDHYSKLREELSREISLTEEFVSNAALIASHGIKEKCKRKYGQMLKNLSVIYKKIVTLSNIGYGALEGFIILSIAVAMAYEGYKIFMGTATIGVLVAFIQYSDFLIEPGRILAALRVQGNKLMPSLRRVNKIYDTTGTYGGHEKPVFEHFGIEFHNVKFSYPTGKEVFKQVHVKMDSGKTHVIVGASGQGKTTMIHLITGLWDTAEGSLTIGGHSIKDMNLAYLRKHISLVSQDNLFFNETIRENLVEDQNQHTDEDIFHVLKKVGMLEEVMDLPHKLDTELGDRGYTLSGGQRQRLAIARALLKNAPIIIFDEPTSALDEGTERIIFDTIKSLKEKTVLVITHRRSLMDIADHMYQIVDWDIRPM</sequence>
<proteinExistence type="predicted"/>
<keyword evidence="2" id="KW-1185">Reference proteome</keyword>
<dbReference type="Proteomes" id="UP000594014">
    <property type="component" value="Chromosome"/>
</dbReference>
<evidence type="ECO:0000313" key="1">
    <source>
        <dbReference type="EMBL" id="QOX65013.1"/>
    </source>
</evidence>
<gene>
    <name evidence="1" type="ORF">FRZ06_17500</name>
</gene>
<accession>A0ACD1AFH5</accession>
<organism evidence="1 2">
    <name type="scientific">Anoxybacterium hadale</name>
    <dbReference type="NCBI Taxonomy" id="3408580"/>
    <lineage>
        <taxon>Bacteria</taxon>
        <taxon>Bacillati</taxon>
        <taxon>Bacillota</taxon>
        <taxon>Clostridia</taxon>
        <taxon>Peptostreptococcales</taxon>
        <taxon>Anaerovoracaceae</taxon>
        <taxon>Anoxybacterium</taxon>
    </lineage>
</organism>
<reference evidence="1" key="1">
    <citation type="submission" date="2019-08" db="EMBL/GenBank/DDBJ databases">
        <title>Genome sequence of Clostridiales bacterium MT110.</title>
        <authorList>
            <person name="Cao J."/>
        </authorList>
    </citation>
    <scope>NUCLEOTIDE SEQUENCE</scope>
    <source>
        <strain evidence="1">MT110</strain>
    </source>
</reference>
<dbReference type="EMBL" id="CP042469">
    <property type="protein sequence ID" value="QOX65013.1"/>
    <property type="molecule type" value="Genomic_DNA"/>
</dbReference>
<keyword evidence="1" id="KW-0067">ATP-binding</keyword>
<keyword evidence="1" id="KW-0547">Nucleotide-binding</keyword>